<proteinExistence type="predicted"/>
<keyword evidence="3" id="KW-1185">Reference proteome</keyword>
<protein>
    <submittedName>
        <fullName evidence="2">Uncharacterized protein</fullName>
    </submittedName>
</protein>
<organism evidence="2 3">
    <name type="scientific">Prorocentrum cordatum</name>
    <dbReference type="NCBI Taxonomy" id="2364126"/>
    <lineage>
        <taxon>Eukaryota</taxon>
        <taxon>Sar</taxon>
        <taxon>Alveolata</taxon>
        <taxon>Dinophyceae</taxon>
        <taxon>Prorocentrales</taxon>
        <taxon>Prorocentraceae</taxon>
        <taxon>Prorocentrum</taxon>
    </lineage>
</organism>
<accession>A0ABN9QTC6</accession>
<gene>
    <name evidence="2" type="ORF">PCOR1329_LOCUS14287</name>
</gene>
<reference evidence="2" key="1">
    <citation type="submission" date="2023-10" db="EMBL/GenBank/DDBJ databases">
        <authorList>
            <person name="Chen Y."/>
            <person name="Shah S."/>
            <person name="Dougan E. K."/>
            <person name="Thang M."/>
            <person name="Chan C."/>
        </authorList>
    </citation>
    <scope>NUCLEOTIDE SEQUENCE [LARGE SCALE GENOMIC DNA]</scope>
</reference>
<name>A0ABN9QTC6_9DINO</name>
<evidence type="ECO:0000313" key="3">
    <source>
        <dbReference type="Proteomes" id="UP001189429"/>
    </source>
</evidence>
<evidence type="ECO:0000256" key="1">
    <source>
        <dbReference type="SAM" id="MobiDB-lite"/>
    </source>
</evidence>
<dbReference type="EMBL" id="CAUYUJ010004265">
    <property type="protein sequence ID" value="CAK0808823.1"/>
    <property type="molecule type" value="Genomic_DNA"/>
</dbReference>
<comment type="caution">
    <text evidence="2">The sequence shown here is derived from an EMBL/GenBank/DDBJ whole genome shotgun (WGS) entry which is preliminary data.</text>
</comment>
<feature type="non-terminal residue" evidence="2">
    <location>
        <position position="343"/>
    </location>
</feature>
<feature type="compositionally biased region" description="Basic and acidic residues" evidence="1">
    <location>
        <begin position="170"/>
        <end position="186"/>
    </location>
</feature>
<sequence>MAVGCIEPPEQTYKWALATLLVTHYDTPPETKKVHSMLMDLKTSFKSEKKDFGFTRIMDYPDSPFELPPDIFQAAYPGDDQPSKIELKGINAVADKISLRPTRGALVPSPNDPYEMGLFYEHLQKLLDHRKEISQAAAQGLPAPHMKSEQRSSLAIHRAADGTLKAQQAVKHEPRVKHEPEAKREEQDAEEQDAGKGGRGTADDDDGPREEDLGTRTRAAIPALKKRKAKAKEDTKAKALAKKGAADAAKDAAALEVKADAPPRKRPAAAAAAVKHVKAAKVEPAEAAKGGGKSKDADLKPIPKSKLMGDMPSLPKDGSNPPPVAYKQGIIYTSVKLRRFRAL</sequence>
<feature type="region of interest" description="Disordered" evidence="1">
    <location>
        <begin position="282"/>
        <end position="325"/>
    </location>
</feature>
<evidence type="ECO:0000313" key="2">
    <source>
        <dbReference type="EMBL" id="CAK0808823.1"/>
    </source>
</evidence>
<dbReference type="Proteomes" id="UP001189429">
    <property type="component" value="Unassembled WGS sequence"/>
</dbReference>
<feature type="region of interest" description="Disordered" evidence="1">
    <location>
        <begin position="165"/>
        <end position="268"/>
    </location>
</feature>